<evidence type="ECO:0000256" key="6">
    <source>
        <dbReference type="SAM" id="Coils"/>
    </source>
</evidence>
<dbReference type="RefSeq" id="WP_108887078.1">
    <property type="nucleotide sequence ID" value="NZ_OMOJ01000007.1"/>
</dbReference>
<dbReference type="GO" id="GO:0005507">
    <property type="term" value="F:copper ion binding"/>
    <property type="evidence" value="ECO:0007669"/>
    <property type="project" value="InterPro"/>
</dbReference>
<evidence type="ECO:0000256" key="2">
    <source>
        <dbReference type="ARBA" id="ARBA00022490"/>
    </source>
</evidence>
<dbReference type="InterPro" id="IPR015358">
    <property type="entry name" value="Tscrpt_reg_MerR_DNA-bd"/>
</dbReference>
<dbReference type="CDD" id="cd01108">
    <property type="entry name" value="HTH_CueR"/>
    <property type="match status" value="1"/>
</dbReference>
<dbReference type="GO" id="GO:0003677">
    <property type="term" value="F:DNA binding"/>
    <property type="evidence" value="ECO:0007669"/>
    <property type="project" value="UniProtKB-KW"/>
</dbReference>
<dbReference type="GO" id="GO:0045893">
    <property type="term" value="P:positive regulation of DNA-templated transcription"/>
    <property type="evidence" value="ECO:0007669"/>
    <property type="project" value="InterPro"/>
</dbReference>
<reference evidence="9" key="1">
    <citation type="submission" date="2018-03" db="EMBL/GenBank/DDBJ databases">
        <authorList>
            <person name="Rodrigo-Torres L."/>
            <person name="Arahal R. D."/>
            <person name="Lucena T."/>
        </authorList>
    </citation>
    <scope>NUCLEOTIDE SEQUENCE [LARGE SCALE GENOMIC DNA]</scope>
    <source>
        <strain evidence="9">CECT 8871</strain>
    </source>
</reference>
<evidence type="ECO:0000256" key="5">
    <source>
        <dbReference type="ARBA" id="ARBA00023163"/>
    </source>
</evidence>
<dbReference type="Gene3D" id="1.10.1660.10">
    <property type="match status" value="1"/>
</dbReference>
<protein>
    <submittedName>
        <fullName evidence="8">HTH-type transcriptional regulator HmrR</fullName>
    </submittedName>
</protein>
<dbReference type="Proteomes" id="UP000244904">
    <property type="component" value="Unassembled WGS sequence"/>
</dbReference>
<dbReference type="PANTHER" id="PTHR30204">
    <property type="entry name" value="REDOX-CYCLING DRUG-SENSING TRANSCRIPTIONAL ACTIVATOR SOXR"/>
    <property type="match status" value="1"/>
</dbReference>
<organism evidence="8 9">
    <name type="scientific">Pseudoprimorskyibacter insulae</name>
    <dbReference type="NCBI Taxonomy" id="1695997"/>
    <lineage>
        <taxon>Bacteria</taxon>
        <taxon>Pseudomonadati</taxon>
        <taxon>Pseudomonadota</taxon>
        <taxon>Alphaproteobacteria</taxon>
        <taxon>Rhodobacterales</taxon>
        <taxon>Paracoccaceae</taxon>
        <taxon>Pseudoprimorskyibacter</taxon>
    </lineage>
</organism>
<dbReference type="InterPro" id="IPR009061">
    <property type="entry name" value="DNA-bd_dom_put_sf"/>
</dbReference>
<evidence type="ECO:0000313" key="8">
    <source>
        <dbReference type="EMBL" id="SPF81230.1"/>
    </source>
</evidence>
<keyword evidence="5" id="KW-0804">Transcription</keyword>
<dbReference type="GO" id="GO:0005737">
    <property type="term" value="C:cytoplasm"/>
    <property type="evidence" value="ECO:0007669"/>
    <property type="project" value="UniProtKB-SubCell"/>
</dbReference>
<proteinExistence type="predicted"/>
<dbReference type="SMART" id="SM00422">
    <property type="entry name" value="HTH_MERR"/>
    <property type="match status" value="1"/>
</dbReference>
<dbReference type="InterPro" id="IPR047057">
    <property type="entry name" value="MerR_fam"/>
</dbReference>
<dbReference type="InterPro" id="IPR011789">
    <property type="entry name" value="CueR"/>
</dbReference>
<keyword evidence="4" id="KW-0238">DNA-binding</keyword>
<evidence type="ECO:0000259" key="7">
    <source>
        <dbReference type="PROSITE" id="PS50937"/>
    </source>
</evidence>
<keyword evidence="3" id="KW-0805">Transcription regulation</keyword>
<dbReference type="AlphaFoldDB" id="A0A2R8AYZ5"/>
<evidence type="ECO:0000256" key="4">
    <source>
        <dbReference type="ARBA" id="ARBA00023125"/>
    </source>
</evidence>
<sequence>MNIKEVADQAGLPAKTIRYYEDIGLVRARRGANGYRQFDATDLHKLAFLARARALGFSIEDCRALLALYEDKGRASADVKQIAEQHITQIEEKLAQLQSMHDTLTELARACPGNNRPDCPILSDLSHLGMDEKKGSTKDPI</sequence>
<accession>A0A2R8AYZ5</accession>
<dbReference type="InterPro" id="IPR000551">
    <property type="entry name" value="MerR-type_HTH_dom"/>
</dbReference>
<evidence type="ECO:0000313" key="9">
    <source>
        <dbReference type="Proteomes" id="UP000244904"/>
    </source>
</evidence>
<name>A0A2R8AYZ5_9RHOB</name>
<dbReference type="SUPFAM" id="SSF46955">
    <property type="entry name" value="Putative DNA-binding domain"/>
    <property type="match status" value="1"/>
</dbReference>
<dbReference type="PRINTS" id="PR00040">
    <property type="entry name" value="HTHMERR"/>
</dbReference>
<dbReference type="Pfam" id="PF09278">
    <property type="entry name" value="MerR-DNA-bind"/>
    <property type="match status" value="1"/>
</dbReference>
<keyword evidence="6" id="KW-0175">Coiled coil</keyword>
<dbReference type="OrthoDB" id="9802944at2"/>
<feature type="coiled-coil region" evidence="6">
    <location>
        <begin position="80"/>
        <end position="107"/>
    </location>
</feature>
<feature type="domain" description="HTH merR-type" evidence="7">
    <location>
        <begin position="1"/>
        <end position="68"/>
    </location>
</feature>
<evidence type="ECO:0000256" key="1">
    <source>
        <dbReference type="ARBA" id="ARBA00004496"/>
    </source>
</evidence>
<comment type="subcellular location">
    <subcellularLocation>
        <location evidence="1">Cytoplasm</location>
    </subcellularLocation>
</comment>
<gene>
    <name evidence="8" type="primary">hmrR</name>
    <name evidence="8" type="ORF">PRI8871_03052</name>
</gene>
<keyword evidence="2" id="KW-0963">Cytoplasm</keyword>
<dbReference type="PANTHER" id="PTHR30204:SF94">
    <property type="entry name" value="HEAVY METAL-DEPENDENT TRANSCRIPTIONAL REGULATOR HI_0293-RELATED"/>
    <property type="match status" value="1"/>
</dbReference>
<evidence type="ECO:0000256" key="3">
    <source>
        <dbReference type="ARBA" id="ARBA00023015"/>
    </source>
</evidence>
<dbReference type="EMBL" id="OMOJ01000007">
    <property type="protein sequence ID" value="SPF81230.1"/>
    <property type="molecule type" value="Genomic_DNA"/>
</dbReference>
<keyword evidence="9" id="KW-1185">Reference proteome</keyword>
<dbReference type="GO" id="GO:0003700">
    <property type="term" value="F:DNA-binding transcription factor activity"/>
    <property type="evidence" value="ECO:0007669"/>
    <property type="project" value="InterPro"/>
</dbReference>
<dbReference type="NCBIfam" id="TIGR02044">
    <property type="entry name" value="CueR"/>
    <property type="match status" value="1"/>
</dbReference>
<dbReference type="Pfam" id="PF00376">
    <property type="entry name" value="MerR"/>
    <property type="match status" value="1"/>
</dbReference>
<dbReference type="PROSITE" id="PS50937">
    <property type="entry name" value="HTH_MERR_2"/>
    <property type="match status" value="1"/>
</dbReference>